<evidence type="ECO:0000313" key="2">
    <source>
        <dbReference type="EMBL" id="ACO34149.1"/>
    </source>
</evidence>
<organism evidence="2 3">
    <name type="scientific">Acidobacterium capsulatum (strain ATCC 51196 / DSM 11244 / BCRC 80197 / JCM 7670 / NBRC 15755 / NCIMB 13165 / 161)</name>
    <dbReference type="NCBI Taxonomy" id="240015"/>
    <lineage>
        <taxon>Bacteria</taxon>
        <taxon>Pseudomonadati</taxon>
        <taxon>Acidobacteriota</taxon>
        <taxon>Terriglobia</taxon>
        <taxon>Terriglobales</taxon>
        <taxon>Acidobacteriaceae</taxon>
        <taxon>Acidobacterium</taxon>
    </lineage>
</organism>
<keyword evidence="3" id="KW-1185">Reference proteome</keyword>
<dbReference type="KEGG" id="aca:ACP_1218"/>
<dbReference type="eggNOG" id="ENOG5032UNK">
    <property type="taxonomic scope" value="Bacteria"/>
</dbReference>
<feature type="transmembrane region" description="Helical" evidence="1">
    <location>
        <begin position="121"/>
        <end position="141"/>
    </location>
</feature>
<keyword evidence="1" id="KW-0472">Membrane</keyword>
<dbReference type="OrthoDB" id="1414596at2"/>
<feature type="transmembrane region" description="Helical" evidence="1">
    <location>
        <begin position="68"/>
        <end position="92"/>
    </location>
</feature>
<sequence length="238" mass="26000">MRKGWPTLILAGISLALASVGPLIFPIAESGTSSLSALALHWMVPAIVLLAIIAIATRKRLPLISHSIFWGALAGMVATVGLECIRISGFHLGYMPGSMPKLIGVLLLDQFMTGPTVLSNIAGWAYHFWNGACFGIVYVLFLGTRRRWLAIPYALVIGTIFMLSPVVRAMGIGYFGLQFSVGFLIVVYLAHLVFGSILGWLSRRLLQAQPSAVWQAARLIFRKTSDEQQPSEYPRATK</sequence>
<name>C1F4U7_ACIC5</name>
<feature type="transmembrane region" description="Helical" evidence="1">
    <location>
        <begin position="38"/>
        <end position="56"/>
    </location>
</feature>
<reference evidence="2 3" key="1">
    <citation type="journal article" date="2009" name="Appl. Environ. Microbiol.">
        <title>Three genomes from the phylum Acidobacteria provide insight into the lifestyles of these microorganisms in soils.</title>
        <authorList>
            <person name="Ward N.L."/>
            <person name="Challacombe J.F."/>
            <person name="Janssen P.H."/>
            <person name="Henrissat B."/>
            <person name="Coutinho P.M."/>
            <person name="Wu M."/>
            <person name="Xie G."/>
            <person name="Haft D.H."/>
            <person name="Sait M."/>
            <person name="Badger J."/>
            <person name="Barabote R.D."/>
            <person name="Bradley B."/>
            <person name="Brettin T.S."/>
            <person name="Brinkac L.M."/>
            <person name="Bruce D."/>
            <person name="Creasy T."/>
            <person name="Daugherty S.C."/>
            <person name="Davidsen T.M."/>
            <person name="DeBoy R.T."/>
            <person name="Detter J.C."/>
            <person name="Dodson R.J."/>
            <person name="Durkin A.S."/>
            <person name="Ganapathy A."/>
            <person name="Gwinn-Giglio M."/>
            <person name="Han C.S."/>
            <person name="Khouri H."/>
            <person name="Kiss H."/>
            <person name="Kothari S.P."/>
            <person name="Madupu R."/>
            <person name="Nelson K.E."/>
            <person name="Nelson W.C."/>
            <person name="Paulsen I."/>
            <person name="Penn K."/>
            <person name="Ren Q."/>
            <person name="Rosovitz M.J."/>
            <person name="Selengut J.D."/>
            <person name="Shrivastava S."/>
            <person name="Sullivan S.A."/>
            <person name="Tapia R."/>
            <person name="Thompson L.S."/>
            <person name="Watkins K.L."/>
            <person name="Yang Q."/>
            <person name="Yu C."/>
            <person name="Zafar N."/>
            <person name="Zhou L."/>
            <person name="Kuske C.R."/>
        </authorList>
    </citation>
    <scope>NUCLEOTIDE SEQUENCE [LARGE SCALE GENOMIC DNA]</scope>
    <source>
        <strain evidence="3">ATCC 51196 / DSM 11244 / BCRC 80197 / JCM 7670 / NBRC 15755 / NCIMB 13165 / 161</strain>
    </source>
</reference>
<keyword evidence="1" id="KW-1133">Transmembrane helix</keyword>
<evidence type="ECO:0000256" key="1">
    <source>
        <dbReference type="SAM" id="Phobius"/>
    </source>
</evidence>
<keyword evidence="1" id="KW-0812">Transmembrane</keyword>
<feature type="transmembrane region" description="Helical" evidence="1">
    <location>
        <begin position="153"/>
        <end position="175"/>
    </location>
</feature>
<accession>C1F4U7</accession>
<feature type="transmembrane region" description="Helical" evidence="1">
    <location>
        <begin position="181"/>
        <end position="201"/>
    </location>
</feature>
<protein>
    <submittedName>
        <fullName evidence="2">Putative membrane protein</fullName>
    </submittedName>
</protein>
<dbReference type="InParanoid" id="C1F4U7"/>
<evidence type="ECO:0000313" key="3">
    <source>
        <dbReference type="Proteomes" id="UP000002207"/>
    </source>
</evidence>
<dbReference type="Proteomes" id="UP000002207">
    <property type="component" value="Chromosome"/>
</dbReference>
<gene>
    <name evidence="2" type="ordered locus">ACP_1218</name>
</gene>
<dbReference type="EMBL" id="CP001472">
    <property type="protein sequence ID" value="ACO34149.1"/>
    <property type="molecule type" value="Genomic_DNA"/>
</dbReference>
<proteinExistence type="predicted"/>
<dbReference type="RefSeq" id="WP_015896368.1">
    <property type="nucleotide sequence ID" value="NC_012483.1"/>
</dbReference>
<dbReference type="HOGENOM" id="CLU_1128530_0_0_0"/>
<dbReference type="AlphaFoldDB" id="C1F4U7"/>